<dbReference type="InterPro" id="IPR024088">
    <property type="entry name" value="Tyr-tRNA-ligase_bac-type"/>
</dbReference>
<dbReference type="Pfam" id="PF00579">
    <property type="entry name" value="tRNA-synt_1b"/>
    <property type="match status" value="1"/>
</dbReference>
<dbReference type="AlphaFoldDB" id="A0A0D2GQ47"/>
<evidence type="ECO:0000313" key="10">
    <source>
        <dbReference type="EMBL" id="KIX00438.1"/>
    </source>
</evidence>
<dbReference type="RefSeq" id="XP_013267574.1">
    <property type="nucleotide sequence ID" value="XM_013412120.1"/>
</dbReference>
<evidence type="ECO:0000256" key="2">
    <source>
        <dbReference type="ARBA" id="ARBA00022598"/>
    </source>
</evidence>
<dbReference type="GO" id="GO:0005829">
    <property type="term" value="C:cytosol"/>
    <property type="evidence" value="ECO:0007669"/>
    <property type="project" value="TreeGrafter"/>
</dbReference>
<evidence type="ECO:0000256" key="8">
    <source>
        <dbReference type="RuleBase" id="RU361234"/>
    </source>
</evidence>
<dbReference type="InterPro" id="IPR001412">
    <property type="entry name" value="aa-tRNA-synth_I_CS"/>
</dbReference>
<evidence type="ECO:0000256" key="1">
    <source>
        <dbReference type="ARBA" id="ARBA00005594"/>
    </source>
</evidence>
<dbReference type="PANTHER" id="PTHR11766">
    <property type="entry name" value="TYROSYL-TRNA SYNTHETASE"/>
    <property type="match status" value="1"/>
</dbReference>
<keyword evidence="5 8" id="KW-0648">Protein biosynthesis</keyword>
<dbReference type="NCBIfam" id="TIGR00234">
    <property type="entry name" value="tyrS"/>
    <property type="match status" value="1"/>
</dbReference>
<dbReference type="InterPro" id="IPR032005">
    <property type="entry name" value="TyrRSs_C"/>
</dbReference>
<dbReference type="EC" id="6.1.1.1" evidence="8"/>
<dbReference type="Gene3D" id="3.10.290.10">
    <property type="entry name" value="RNA-binding S4 domain"/>
    <property type="match status" value="1"/>
</dbReference>
<dbReference type="GO" id="GO:0005524">
    <property type="term" value="F:ATP binding"/>
    <property type="evidence" value="ECO:0007669"/>
    <property type="project" value="UniProtKB-KW"/>
</dbReference>
<sequence>MLPNNLLPPSRRAVYICQSCRHRLRSLAASFTTDQKRWISRNHIRNIQAAEEEWRIRAQEIEKGNMKSMLNILEERGFINQIVGSKKDLEHLLTHRRVGVYAGIDPTAPSLHVGHMIPFMVLAWFYIHGYAAHFVLGGFTALIGDPTGRTTGRALQDPATRKANMANMHAQLKRLGASIERHATRRGYVKEWAWRRALVNNNTWWGTTSPREFLSGMGRLARIGPMLGRDTVKNRMEKGDGMSFAEFSYPLVQAWDWWYLFQRGVQIQIGGSDQFGNILAGAELVKKMAQESHEYQVALRQTEIIEEQHNIKVTSDPLGITVPLLTTASGEKFGKSAGNATWLSPEMTSIFELYQFFLRSADADVEKYLKLFTFMPLSEIGEVMNEHETDHSKRVAQHKLAKEFVELIYGLDAAEQAESEHRQLFNPNLTVDDITKRLAEADSAKPAGTEKSTFTHPSLNVRAQPMRLHDNAPTRVKMPRSLIYHQSLPYVLWAVGLVSSRKEGQRLIGAGGVYLGANADSKGGMDNSLNFTPAKAGGWEEYSKYIIDKNLLILRVGKWRLKVISIIPDAEYVESGLSCAAWEEFTAKAESEASDAPGLEQK</sequence>
<dbReference type="InterPro" id="IPR036986">
    <property type="entry name" value="S4_RNA-bd_sf"/>
</dbReference>
<dbReference type="Gene3D" id="3.40.50.620">
    <property type="entry name" value="HUPs"/>
    <property type="match status" value="1"/>
</dbReference>
<dbReference type="GO" id="GO:0003723">
    <property type="term" value="F:RNA binding"/>
    <property type="evidence" value="ECO:0007669"/>
    <property type="project" value="InterPro"/>
</dbReference>
<evidence type="ECO:0000256" key="6">
    <source>
        <dbReference type="ARBA" id="ARBA00023146"/>
    </source>
</evidence>
<evidence type="ECO:0000256" key="3">
    <source>
        <dbReference type="ARBA" id="ARBA00022741"/>
    </source>
</evidence>
<name>A0A0D2GQ47_9EURO</name>
<keyword evidence="6 8" id="KW-0030">Aminoacyl-tRNA synthetase</keyword>
<organism evidence="10 11">
    <name type="scientific">Rhinocladiella mackenziei CBS 650.93</name>
    <dbReference type="NCBI Taxonomy" id="1442369"/>
    <lineage>
        <taxon>Eukaryota</taxon>
        <taxon>Fungi</taxon>
        <taxon>Dikarya</taxon>
        <taxon>Ascomycota</taxon>
        <taxon>Pezizomycotina</taxon>
        <taxon>Eurotiomycetes</taxon>
        <taxon>Chaetothyriomycetidae</taxon>
        <taxon>Chaetothyriales</taxon>
        <taxon>Herpotrichiellaceae</taxon>
        <taxon>Rhinocladiella</taxon>
    </lineage>
</organism>
<keyword evidence="3 8" id="KW-0547">Nucleotide-binding</keyword>
<dbReference type="Proteomes" id="UP000053617">
    <property type="component" value="Unassembled WGS sequence"/>
</dbReference>
<evidence type="ECO:0000259" key="9">
    <source>
        <dbReference type="Pfam" id="PF16714"/>
    </source>
</evidence>
<dbReference type="PRINTS" id="PR01040">
    <property type="entry name" value="TRNASYNTHTYR"/>
</dbReference>
<keyword evidence="4 8" id="KW-0067">ATP-binding</keyword>
<dbReference type="PANTHER" id="PTHR11766:SF0">
    <property type="entry name" value="TYROSINE--TRNA LIGASE, MITOCHONDRIAL"/>
    <property type="match status" value="1"/>
</dbReference>
<evidence type="ECO:0000256" key="7">
    <source>
        <dbReference type="ARBA" id="ARBA00048248"/>
    </source>
</evidence>
<dbReference type="OrthoDB" id="337870at2759"/>
<evidence type="ECO:0000256" key="4">
    <source>
        <dbReference type="ARBA" id="ARBA00022840"/>
    </source>
</evidence>
<dbReference type="EMBL" id="KN847483">
    <property type="protein sequence ID" value="KIX00438.1"/>
    <property type="molecule type" value="Genomic_DNA"/>
</dbReference>
<dbReference type="InterPro" id="IPR002305">
    <property type="entry name" value="aa-tRNA-synth_Ic"/>
</dbReference>
<proteinExistence type="inferred from homology"/>
<dbReference type="SUPFAM" id="SSF52374">
    <property type="entry name" value="Nucleotidylyl transferase"/>
    <property type="match status" value="1"/>
</dbReference>
<dbReference type="FunFam" id="1.10.240.10:FF:000001">
    <property type="entry name" value="Tyrosine--tRNA ligase"/>
    <property type="match status" value="1"/>
</dbReference>
<evidence type="ECO:0000256" key="5">
    <source>
        <dbReference type="ARBA" id="ARBA00022917"/>
    </source>
</evidence>
<dbReference type="Gene3D" id="1.10.240.10">
    <property type="entry name" value="Tyrosyl-Transfer RNA Synthetase"/>
    <property type="match status" value="1"/>
</dbReference>
<dbReference type="GeneID" id="25298648"/>
<dbReference type="HOGENOM" id="CLU_024003_4_0_1"/>
<dbReference type="PROSITE" id="PS00178">
    <property type="entry name" value="AA_TRNA_LIGASE_I"/>
    <property type="match status" value="1"/>
</dbReference>
<gene>
    <name evidence="10" type="ORF">Z518_10577</name>
</gene>
<accession>A0A0D2GQ47</accession>
<dbReference type="InterPro" id="IPR002307">
    <property type="entry name" value="Tyr-tRNA-ligase"/>
</dbReference>
<keyword evidence="11" id="KW-1185">Reference proteome</keyword>
<dbReference type="Pfam" id="PF16714">
    <property type="entry name" value="TyrRSs_C"/>
    <property type="match status" value="1"/>
</dbReference>
<dbReference type="FunFam" id="3.40.50.620:FF:000227">
    <property type="entry name" value="Tyrosine--tRNA ligase"/>
    <property type="match status" value="1"/>
</dbReference>
<feature type="domain" description="Tyrosyl-tRNA synthetase C-terminal" evidence="9">
    <location>
        <begin position="470"/>
        <end position="583"/>
    </location>
</feature>
<comment type="catalytic activity">
    <reaction evidence="7 8">
        <text>tRNA(Tyr) + L-tyrosine + ATP = L-tyrosyl-tRNA(Tyr) + AMP + diphosphate + H(+)</text>
        <dbReference type="Rhea" id="RHEA:10220"/>
        <dbReference type="Rhea" id="RHEA-COMP:9706"/>
        <dbReference type="Rhea" id="RHEA-COMP:9707"/>
        <dbReference type="ChEBI" id="CHEBI:15378"/>
        <dbReference type="ChEBI" id="CHEBI:30616"/>
        <dbReference type="ChEBI" id="CHEBI:33019"/>
        <dbReference type="ChEBI" id="CHEBI:58315"/>
        <dbReference type="ChEBI" id="CHEBI:78442"/>
        <dbReference type="ChEBI" id="CHEBI:78536"/>
        <dbReference type="ChEBI" id="CHEBI:456215"/>
        <dbReference type="EC" id="6.1.1.1"/>
    </reaction>
</comment>
<dbReference type="GO" id="GO:0004831">
    <property type="term" value="F:tyrosine-tRNA ligase activity"/>
    <property type="evidence" value="ECO:0007669"/>
    <property type="project" value="UniProtKB-EC"/>
</dbReference>
<dbReference type="CDD" id="cd00805">
    <property type="entry name" value="TyrRS_core"/>
    <property type="match status" value="1"/>
</dbReference>
<reference evidence="10 11" key="1">
    <citation type="submission" date="2015-01" db="EMBL/GenBank/DDBJ databases">
        <title>The Genome Sequence of Rhinocladiella mackenzie CBS 650.93.</title>
        <authorList>
            <consortium name="The Broad Institute Genomics Platform"/>
            <person name="Cuomo C."/>
            <person name="de Hoog S."/>
            <person name="Gorbushina A."/>
            <person name="Stielow B."/>
            <person name="Teixiera M."/>
            <person name="Abouelleil A."/>
            <person name="Chapman S.B."/>
            <person name="Priest M."/>
            <person name="Young S.K."/>
            <person name="Wortman J."/>
            <person name="Nusbaum C."/>
            <person name="Birren B."/>
        </authorList>
    </citation>
    <scope>NUCLEOTIDE SEQUENCE [LARGE SCALE GENOMIC DNA]</scope>
    <source>
        <strain evidence="10 11">CBS 650.93</strain>
    </source>
</reference>
<dbReference type="GO" id="GO:0005739">
    <property type="term" value="C:mitochondrion"/>
    <property type="evidence" value="ECO:0007669"/>
    <property type="project" value="TreeGrafter"/>
</dbReference>
<comment type="similarity">
    <text evidence="1 8">Belongs to the class-I aminoacyl-tRNA synthetase family.</text>
</comment>
<keyword evidence="2 8" id="KW-0436">Ligase</keyword>
<protein>
    <recommendedName>
        <fullName evidence="8">Tyrosine--tRNA ligase</fullName>
        <ecNumber evidence="8">6.1.1.1</ecNumber>
    </recommendedName>
    <alternativeName>
        <fullName evidence="8">Tyrosyl-tRNA synthetase</fullName>
    </alternativeName>
</protein>
<dbReference type="InterPro" id="IPR014729">
    <property type="entry name" value="Rossmann-like_a/b/a_fold"/>
</dbReference>
<dbReference type="STRING" id="1442369.A0A0D2GQ47"/>
<evidence type="ECO:0000313" key="11">
    <source>
        <dbReference type="Proteomes" id="UP000053617"/>
    </source>
</evidence>
<dbReference type="GO" id="GO:0006437">
    <property type="term" value="P:tyrosyl-tRNA aminoacylation"/>
    <property type="evidence" value="ECO:0007669"/>
    <property type="project" value="InterPro"/>
</dbReference>
<dbReference type="VEuPathDB" id="FungiDB:Z518_10577"/>